<evidence type="ECO:0000256" key="3">
    <source>
        <dbReference type="ARBA" id="ARBA00022679"/>
    </source>
</evidence>
<evidence type="ECO:0000256" key="2">
    <source>
        <dbReference type="ARBA" id="ARBA00022676"/>
    </source>
</evidence>
<dbReference type="GO" id="GO:0016757">
    <property type="term" value="F:glycosyltransferase activity"/>
    <property type="evidence" value="ECO:0007669"/>
    <property type="project" value="UniProtKB-KW"/>
</dbReference>
<dbReference type="PANTHER" id="PTHR43179">
    <property type="entry name" value="RHAMNOSYLTRANSFERASE WBBL"/>
    <property type="match status" value="1"/>
</dbReference>
<evidence type="ECO:0000256" key="1">
    <source>
        <dbReference type="ARBA" id="ARBA00006739"/>
    </source>
</evidence>
<dbReference type="Gene3D" id="3.90.550.10">
    <property type="entry name" value="Spore Coat Polysaccharide Biosynthesis Protein SpsA, Chain A"/>
    <property type="match status" value="1"/>
</dbReference>
<evidence type="ECO:0000313" key="5">
    <source>
        <dbReference type="Proteomes" id="UP000229647"/>
    </source>
</evidence>
<dbReference type="SUPFAM" id="SSF53448">
    <property type="entry name" value="Nucleotide-diphospho-sugar transferases"/>
    <property type="match status" value="1"/>
</dbReference>
<evidence type="ECO:0000313" key="4">
    <source>
        <dbReference type="EMBL" id="PJA55685.1"/>
    </source>
</evidence>
<dbReference type="Pfam" id="PF13641">
    <property type="entry name" value="Glyco_tranf_2_3"/>
    <property type="match status" value="1"/>
</dbReference>
<dbReference type="EMBL" id="PFWL01000099">
    <property type="protein sequence ID" value="PJA55685.1"/>
    <property type="molecule type" value="Genomic_DNA"/>
</dbReference>
<keyword evidence="3" id="KW-0808">Transferase</keyword>
<keyword evidence="2" id="KW-0328">Glycosyltransferase</keyword>
<protein>
    <submittedName>
        <fullName evidence="4">Uncharacterized protein</fullName>
    </submittedName>
</protein>
<comment type="similarity">
    <text evidence="1">Belongs to the glycosyltransferase 2 family.</text>
</comment>
<gene>
    <name evidence="4" type="ORF">CO165_02255</name>
</gene>
<comment type="caution">
    <text evidence="4">The sequence shown here is derived from an EMBL/GenBank/DDBJ whole genome shotgun (WGS) entry which is preliminary data.</text>
</comment>
<organism evidence="4 5">
    <name type="scientific">Candidatus Roizmanbacteria bacterium CG_4_9_14_3_um_filter_33_18</name>
    <dbReference type="NCBI Taxonomy" id="1974841"/>
    <lineage>
        <taxon>Bacteria</taxon>
        <taxon>Candidatus Roizmaniibacteriota</taxon>
    </lineage>
</organism>
<sequence length="284" mass="33451">MFPLNFGKIIHKNNMIGVITVNYNQYQLTREFLESLATVKNAKDLSVYIADVSSKKEVFKIDKDYPMKVVIKSLPNNGYAYGINEGTKYFIDQGLDKFCAINNDIFFDRNFSLQAHSGFEKADIFGGKIYYAPGFEYHKKYQKQYIGKILWYAGGIVDWKNVYISHRGVDEVDNKQFEKLEETDFITGCMLFFSKKVVDQIGFWDKKYFLYFEDFDFCERAKIARFKLFYNPKIIIWHKNAQSTGGSGSLLHQKYQRKNRLIFGLKYAPFRTKLNLIKNYLMQR</sequence>
<name>A0A2M7XY78_9BACT</name>
<dbReference type="InterPro" id="IPR029044">
    <property type="entry name" value="Nucleotide-diphossugar_trans"/>
</dbReference>
<reference evidence="5" key="1">
    <citation type="submission" date="2017-09" db="EMBL/GenBank/DDBJ databases">
        <title>Depth-based differentiation of microbial function through sediment-hosted aquifers and enrichment of novel symbionts in the deep terrestrial subsurface.</title>
        <authorList>
            <person name="Probst A.J."/>
            <person name="Ladd B."/>
            <person name="Jarett J.K."/>
            <person name="Geller-Mcgrath D.E."/>
            <person name="Sieber C.M.K."/>
            <person name="Emerson J.B."/>
            <person name="Anantharaman K."/>
            <person name="Thomas B.C."/>
            <person name="Malmstrom R."/>
            <person name="Stieglmeier M."/>
            <person name="Klingl A."/>
            <person name="Woyke T."/>
            <person name="Ryan C.M."/>
            <person name="Banfield J.F."/>
        </authorList>
    </citation>
    <scope>NUCLEOTIDE SEQUENCE [LARGE SCALE GENOMIC DNA]</scope>
</reference>
<dbReference type="AlphaFoldDB" id="A0A2M7XY78"/>
<accession>A0A2M7XY78</accession>
<proteinExistence type="inferred from homology"/>
<dbReference type="PANTHER" id="PTHR43179:SF12">
    <property type="entry name" value="GALACTOFURANOSYLTRANSFERASE GLFT2"/>
    <property type="match status" value="1"/>
</dbReference>
<dbReference type="Proteomes" id="UP000229647">
    <property type="component" value="Unassembled WGS sequence"/>
</dbReference>